<dbReference type="InterPro" id="IPR034078">
    <property type="entry name" value="NFX1_fam"/>
</dbReference>
<feature type="compositionally biased region" description="Basic and acidic residues" evidence="11">
    <location>
        <begin position="178"/>
        <end position="196"/>
    </location>
</feature>
<dbReference type="SUPFAM" id="SSF82708">
    <property type="entry name" value="R3H domain"/>
    <property type="match status" value="1"/>
</dbReference>
<evidence type="ECO:0000256" key="9">
    <source>
        <dbReference type="ARBA" id="ARBA00023242"/>
    </source>
</evidence>
<proteinExistence type="inferred from homology"/>
<dbReference type="SMART" id="SM00438">
    <property type="entry name" value="ZnF_NFX"/>
    <property type="match status" value="9"/>
</dbReference>
<dbReference type="GO" id="GO:0000977">
    <property type="term" value="F:RNA polymerase II transcription regulatory region sequence-specific DNA binding"/>
    <property type="evidence" value="ECO:0007669"/>
    <property type="project" value="TreeGrafter"/>
</dbReference>
<feature type="compositionally biased region" description="Polar residues" evidence="11">
    <location>
        <begin position="159"/>
        <end position="177"/>
    </location>
</feature>
<evidence type="ECO:0000256" key="2">
    <source>
        <dbReference type="ARBA" id="ARBA00007269"/>
    </source>
</evidence>
<dbReference type="Pfam" id="PF01422">
    <property type="entry name" value="zf-NF-X1"/>
    <property type="match status" value="6"/>
</dbReference>
<dbReference type="CDD" id="cd06008">
    <property type="entry name" value="NF-X1-zinc-finger"/>
    <property type="match status" value="5"/>
</dbReference>
<feature type="region of interest" description="Disordered" evidence="11">
    <location>
        <begin position="1072"/>
        <end position="1096"/>
    </location>
</feature>
<keyword evidence="5 10" id="KW-0863">Zinc-finger</keyword>
<evidence type="ECO:0000256" key="10">
    <source>
        <dbReference type="PROSITE-ProRule" id="PRU00175"/>
    </source>
</evidence>
<dbReference type="GO" id="GO:0000981">
    <property type="term" value="F:DNA-binding transcription factor activity, RNA polymerase II-specific"/>
    <property type="evidence" value="ECO:0007669"/>
    <property type="project" value="TreeGrafter"/>
</dbReference>
<dbReference type="AlphaFoldDB" id="A0AAE8SCX2"/>
<dbReference type="SUPFAM" id="SSF57850">
    <property type="entry name" value="RING/U-box"/>
    <property type="match status" value="1"/>
</dbReference>
<evidence type="ECO:0000256" key="1">
    <source>
        <dbReference type="ARBA" id="ARBA00004123"/>
    </source>
</evidence>
<feature type="region of interest" description="Disordered" evidence="11">
    <location>
        <begin position="1"/>
        <end position="202"/>
    </location>
</feature>
<feature type="domain" description="R3H" evidence="13">
    <location>
        <begin position="855"/>
        <end position="918"/>
    </location>
</feature>
<evidence type="ECO:0000313" key="15">
    <source>
        <dbReference type="Proteomes" id="UP001187734"/>
    </source>
</evidence>
<comment type="similarity">
    <text evidence="2">Belongs to the NFX1 family.</text>
</comment>
<evidence type="ECO:0000256" key="5">
    <source>
        <dbReference type="ARBA" id="ARBA00022771"/>
    </source>
</evidence>
<dbReference type="Pfam" id="PF01424">
    <property type="entry name" value="R3H"/>
    <property type="match status" value="1"/>
</dbReference>
<dbReference type="SMART" id="SM00393">
    <property type="entry name" value="R3H"/>
    <property type="match status" value="1"/>
</dbReference>
<feature type="compositionally biased region" description="Low complexity" evidence="11">
    <location>
        <begin position="134"/>
        <end position="149"/>
    </location>
</feature>
<evidence type="ECO:0000259" key="12">
    <source>
        <dbReference type="PROSITE" id="PS50089"/>
    </source>
</evidence>
<evidence type="ECO:0000313" key="14">
    <source>
        <dbReference type="EMBL" id="SPJ70892.1"/>
    </source>
</evidence>
<sequence length="1124" mass="123248">MAEQETGQASGQAHQNRAQNEGQGSASGSRGGSRGGRRRGRGGRKRPEASAQGGRNATQADSADSADTAVATPPTTAPTGPAASAASESSGASRGRRNRRGNRGGSRGQGDQGRGVFSMGPRRQFGGRLTTTEQSADAAAQDASLSANAPEFVPGQPVPQRSNRQQPTAESQNGTQLRSRENRTRNRKQDRPRQEVPKSTASELWQRIQEDIANWNYECRICTEEVTRKTEVWSCTTCWTVVHLECAHQWWDTSMKVNEESGDKSWRCPGCNSTLTDEPGDSSCWCGKELNPSRNSILPPHSCGQTCSKTRSTCSHPCTLQCHPGPCPPCTVLSPPEPCYCGKNSQRKNCRDTDYYNGWSCRELCGDLLPCSQHECTQVCHPGVCGTCEVPVQAKCYCGRVEKEMRCSKQDDLCDSYDPTNDSWFEGSFSCQNACGRTYDCGAHRCQTSCHPQDEQPAHCPFSSDVVTHCPCGKTPLKDLMDHPRQSCEEPVPHCERICEKALQCGHLCLSLCHTGDCAPCTQVMEVDCRCGRVTGQTMCHEGDIQHPLCFRTCQATRNCGRHRCGDHCCPGEKKASQRIAQQKKQRLGPESLPVEAEHICVETCGRPLKCGSHFCEQLCHRGACQSCPEAIWEEISCNCGATVLHPPQPCGTRPPACTNKCTHRPACGHPPVDHQCHPDDVSCPPCVYLVEKRCICGKTNFHNKPCHLQQVHCSEVCGQNLSCGLHTCKKLCHRPGECGDARNGCEQICGKTKLLCNHPCQLLCHGQTPCKESTACQVKMYVSCPCGNHKQNFKCLASTSNPVPNRPELRCDEECERLDRNRRLAAALNIDPASHTNDHIPFSDDTLKLYKSFVSWGDAQESQYRVFAANKDEVRLRYEPMRNQSRQFLHLLAEDFGFESKSEDYDIHRSVVVWKTDKFVSAPAKTLAQCVKIRAAQAAEAAATAAIRPPSPPVLETEPFNALVLTEPRFGLTIEEVNTALAPDLSSLQGFSFKVDFLNEEVLIKASVSYSAFLTPAPMEKSLEILKPRIEQTIQREKLAEGVLLCHSDLNGAITRREVLRRAGAGGWSAVAGRAASKPGSSSSTPAPDEAKPGRRLLLGLKKKKPQPEAGKVWAALEGDVEC</sequence>
<keyword evidence="8" id="KW-0804">Transcription</keyword>
<feature type="compositionally biased region" description="Gly residues" evidence="11">
    <location>
        <begin position="103"/>
        <end position="113"/>
    </location>
</feature>
<dbReference type="PANTHER" id="PTHR12360">
    <property type="entry name" value="NUCLEAR TRANSCRIPTION FACTOR, X-BOX BINDING 1 NFX1"/>
    <property type="match status" value="1"/>
</dbReference>
<name>A0AAE8SCX2_9HYPO</name>
<evidence type="ECO:0000256" key="7">
    <source>
        <dbReference type="ARBA" id="ARBA00023015"/>
    </source>
</evidence>
<keyword evidence="7" id="KW-0805">Transcription regulation</keyword>
<keyword evidence="9" id="KW-0539">Nucleus</keyword>
<dbReference type="InterPro" id="IPR000967">
    <property type="entry name" value="Znf_NFX1"/>
</dbReference>
<keyword evidence="15" id="KW-1185">Reference proteome</keyword>
<accession>A0AAE8SCX2</accession>
<dbReference type="PROSITE" id="PS50089">
    <property type="entry name" value="ZF_RING_2"/>
    <property type="match status" value="1"/>
</dbReference>
<feature type="compositionally biased region" description="Low complexity" evidence="11">
    <location>
        <begin position="56"/>
        <end position="93"/>
    </location>
</feature>
<evidence type="ECO:0000259" key="13">
    <source>
        <dbReference type="PROSITE" id="PS51061"/>
    </source>
</evidence>
<comment type="subcellular location">
    <subcellularLocation>
        <location evidence="1">Nucleus</location>
    </subcellularLocation>
</comment>
<organism evidence="14 15">
    <name type="scientific">Fusarium torulosum</name>
    <dbReference type="NCBI Taxonomy" id="33205"/>
    <lineage>
        <taxon>Eukaryota</taxon>
        <taxon>Fungi</taxon>
        <taxon>Dikarya</taxon>
        <taxon>Ascomycota</taxon>
        <taxon>Pezizomycotina</taxon>
        <taxon>Sordariomycetes</taxon>
        <taxon>Hypocreomycetidae</taxon>
        <taxon>Hypocreales</taxon>
        <taxon>Nectriaceae</taxon>
        <taxon>Fusarium</taxon>
    </lineage>
</organism>
<dbReference type="InterPro" id="IPR001841">
    <property type="entry name" value="Znf_RING"/>
</dbReference>
<dbReference type="EMBL" id="ONZP01000022">
    <property type="protein sequence ID" value="SPJ70892.1"/>
    <property type="molecule type" value="Genomic_DNA"/>
</dbReference>
<dbReference type="GO" id="GO:0000122">
    <property type="term" value="P:negative regulation of transcription by RNA polymerase II"/>
    <property type="evidence" value="ECO:0007669"/>
    <property type="project" value="TreeGrafter"/>
</dbReference>
<protein>
    <submittedName>
        <fullName evidence="14">Related to cysteine-rich protein NFX-1</fullName>
    </submittedName>
</protein>
<keyword evidence="3" id="KW-0479">Metal-binding</keyword>
<dbReference type="InterPro" id="IPR001374">
    <property type="entry name" value="R3H_dom"/>
</dbReference>
<evidence type="ECO:0000256" key="3">
    <source>
        <dbReference type="ARBA" id="ARBA00022723"/>
    </source>
</evidence>
<feature type="compositionally biased region" description="Basic residues" evidence="11">
    <location>
        <begin position="35"/>
        <end position="44"/>
    </location>
</feature>
<feature type="compositionally biased region" description="Polar residues" evidence="11">
    <location>
        <begin position="1"/>
        <end position="21"/>
    </location>
</feature>
<keyword evidence="6" id="KW-0862">Zinc</keyword>
<dbReference type="Gene3D" id="3.30.1370.50">
    <property type="entry name" value="R3H-like domain"/>
    <property type="match status" value="1"/>
</dbReference>
<dbReference type="GO" id="GO:0008270">
    <property type="term" value="F:zinc ion binding"/>
    <property type="evidence" value="ECO:0007669"/>
    <property type="project" value="UniProtKB-KW"/>
</dbReference>
<comment type="caution">
    <text evidence="14">The sequence shown here is derived from an EMBL/GenBank/DDBJ whole genome shotgun (WGS) entry which is preliminary data.</text>
</comment>
<evidence type="ECO:0000256" key="6">
    <source>
        <dbReference type="ARBA" id="ARBA00022833"/>
    </source>
</evidence>
<dbReference type="Proteomes" id="UP001187734">
    <property type="component" value="Unassembled WGS sequence"/>
</dbReference>
<dbReference type="InterPro" id="IPR036867">
    <property type="entry name" value="R3H_dom_sf"/>
</dbReference>
<keyword evidence="4" id="KW-0677">Repeat</keyword>
<evidence type="ECO:0000256" key="4">
    <source>
        <dbReference type="ARBA" id="ARBA00022737"/>
    </source>
</evidence>
<evidence type="ECO:0000256" key="11">
    <source>
        <dbReference type="SAM" id="MobiDB-lite"/>
    </source>
</evidence>
<gene>
    <name evidence="14" type="ORF">FTOL_00620</name>
</gene>
<dbReference type="PROSITE" id="PS51061">
    <property type="entry name" value="R3H"/>
    <property type="match status" value="1"/>
</dbReference>
<dbReference type="GO" id="GO:0005634">
    <property type="term" value="C:nucleus"/>
    <property type="evidence" value="ECO:0007669"/>
    <property type="project" value="UniProtKB-SubCell"/>
</dbReference>
<reference evidence="14" key="1">
    <citation type="submission" date="2018-03" db="EMBL/GenBank/DDBJ databases">
        <authorList>
            <person name="Guldener U."/>
        </authorList>
    </citation>
    <scope>NUCLEOTIDE SEQUENCE</scope>
</reference>
<evidence type="ECO:0000256" key="8">
    <source>
        <dbReference type="ARBA" id="ARBA00023163"/>
    </source>
</evidence>
<feature type="domain" description="RING-type" evidence="12">
    <location>
        <begin position="219"/>
        <end position="272"/>
    </location>
</feature>
<dbReference type="PANTHER" id="PTHR12360:SF12">
    <property type="entry name" value="TRANSCRIPTIONAL REPRESSOR NF-X1"/>
    <property type="match status" value="1"/>
</dbReference>